<keyword evidence="7" id="KW-0539">Nucleus</keyword>
<evidence type="ECO:0000313" key="9">
    <source>
        <dbReference type="EMBL" id="KAJ8356327.1"/>
    </source>
</evidence>
<evidence type="ECO:0000256" key="1">
    <source>
        <dbReference type="ARBA" id="ARBA00001968"/>
    </source>
</evidence>
<comment type="similarity">
    <text evidence="3">Belongs to the HARBI1 family.</text>
</comment>
<keyword evidence="10" id="KW-1185">Reference proteome</keyword>
<evidence type="ECO:0000259" key="8">
    <source>
        <dbReference type="Pfam" id="PF13359"/>
    </source>
</evidence>
<organism evidence="9 10">
    <name type="scientific">Synaphobranchus kaupii</name>
    <name type="common">Kaup's arrowtooth eel</name>
    <dbReference type="NCBI Taxonomy" id="118154"/>
    <lineage>
        <taxon>Eukaryota</taxon>
        <taxon>Metazoa</taxon>
        <taxon>Chordata</taxon>
        <taxon>Craniata</taxon>
        <taxon>Vertebrata</taxon>
        <taxon>Euteleostomi</taxon>
        <taxon>Actinopterygii</taxon>
        <taxon>Neopterygii</taxon>
        <taxon>Teleostei</taxon>
        <taxon>Anguilliformes</taxon>
        <taxon>Synaphobranchidae</taxon>
        <taxon>Synaphobranchus</taxon>
    </lineage>
</organism>
<dbReference type="GO" id="GO:0046872">
    <property type="term" value="F:metal ion binding"/>
    <property type="evidence" value="ECO:0007669"/>
    <property type="project" value="UniProtKB-KW"/>
</dbReference>
<sequence>MRHLDDESHFQYFRMSASKFDNLLHRIAPLITHDRRHCSPVDASQRLAVTLRYLATGISQQALAASYKLGRMTVCNIVQEVCEAIWTALESEFVAFPSEAQWKTIAEDFWRLWDFPFCLGAIDGKHVRIRAPEHSGSDYFNYKGYCSIILMAACDARYRFTYVDVGAFVRESDGGVFSRSTFGSQLINGELPLPAPAVLPGSQTMSPYVFLGDEAFPLRMNLMRPYPGSNLSMDKKIYNYRQARARRVVENGFGIMASRFRIFSRPIDCSPKKVVVIIKACVALHNFLCQTESTRYIPSGLVDTVTSAGELQQGEWRQVVEGDTNLLSHGRLTMERATRLAVLVREQFKDYFLTESGMLPYQERIVQRGTLQSLSE</sequence>
<dbReference type="InterPro" id="IPR045249">
    <property type="entry name" value="HARBI1-like"/>
</dbReference>
<comment type="subcellular location">
    <subcellularLocation>
        <location evidence="2">Nucleus</location>
    </subcellularLocation>
</comment>
<evidence type="ECO:0000256" key="4">
    <source>
        <dbReference type="ARBA" id="ARBA00022722"/>
    </source>
</evidence>
<keyword evidence="5" id="KW-0479">Metal-binding</keyword>
<dbReference type="PANTHER" id="PTHR22930:SF269">
    <property type="entry name" value="NUCLEASE HARBI1-LIKE PROTEIN"/>
    <property type="match status" value="1"/>
</dbReference>
<comment type="cofactor">
    <cofactor evidence="1">
        <name>a divalent metal cation</name>
        <dbReference type="ChEBI" id="CHEBI:60240"/>
    </cofactor>
</comment>
<keyword evidence="4" id="KW-0540">Nuclease</keyword>
<comment type="caution">
    <text evidence="9">The sequence shown here is derived from an EMBL/GenBank/DDBJ whole genome shotgun (WGS) entry which is preliminary data.</text>
</comment>
<proteinExistence type="inferred from homology"/>
<evidence type="ECO:0000256" key="7">
    <source>
        <dbReference type="ARBA" id="ARBA00023242"/>
    </source>
</evidence>
<evidence type="ECO:0000256" key="6">
    <source>
        <dbReference type="ARBA" id="ARBA00022801"/>
    </source>
</evidence>
<name>A0A9Q1FDR2_SYNKA</name>
<dbReference type="GO" id="GO:0005634">
    <property type="term" value="C:nucleus"/>
    <property type="evidence" value="ECO:0007669"/>
    <property type="project" value="UniProtKB-SubCell"/>
</dbReference>
<keyword evidence="6" id="KW-0378">Hydrolase</keyword>
<dbReference type="EMBL" id="JAINUF010000006">
    <property type="protein sequence ID" value="KAJ8356327.1"/>
    <property type="molecule type" value="Genomic_DNA"/>
</dbReference>
<dbReference type="AlphaFoldDB" id="A0A9Q1FDR2"/>
<dbReference type="Proteomes" id="UP001152622">
    <property type="component" value="Chromosome 6"/>
</dbReference>
<evidence type="ECO:0000256" key="3">
    <source>
        <dbReference type="ARBA" id="ARBA00006958"/>
    </source>
</evidence>
<dbReference type="Pfam" id="PF13359">
    <property type="entry name" value="DDE_Tnp_4"/>
    <property type="match status" value="1"/>
</dbReference>
<dbReference type="GO" id="GO:0004518">
    <property type="term" value="F:nuclease activity"/>
    <property type="evidence" value="ECO:0007669"/>
    <property type="project" value="UniProtKB-KW"/>
</dbReference>
<evidence type="ECO:0000256" key="2">
    <source>
        <dbReference type="ARBA" id="ARBA00004123"/>
    </source>
</evidence>
<evidence type="ECO:0000313" key="10">
    <source>
        <dbReference type="Proteomes" id="UP001152622"/>
    </source>
</evidence>
<dbReference type="PANTHER" id="PTHR22930">
    <property type="match status" value="1"/>
</dbReference>
<feature type="domain" description="DDE Tnp4" evidence="8">
    <location>
        <begin position="122"/>
        <end position="286"/>
    </location>
</feature>
<evidence type="ECO:0000256" key="5">
    <source>
        <dbReference type="ARBA" id="ARBA00022723"/>
    </source>
</evidence>
<protein>
    <recommendedName>
        <fullName evidence="8">DDE Tnp4 domain-containing protein</fullName>
    </recommendedName>
</protein>
<gene>
    <name evidence="9" type="ORF">SKAU_G00191210</name>
</gene>
<dbReference type="OrthoDB" id="10061326at2759"/>
<dbReference type="InterPro" id="IPR027806">
    <property type="entry name" value="HARBI1_dom"/>
</dbReference>
<accession>A0A9Q1FDR2</accession>
<reference evidence="9" key="1">
    <citation type="journal article" date="2023" name="Science">
        <title>Genome structures resolve the early diversification of teleost fishes.</title>
        <authorList>
            <person name="Parey E."/>
            <person name="Louis A."/>
            <person name="Montfort J."/>
            <person name="Bouchez O."/>
            <person name="Roques C."/>
            <person name="Iampietro C."/>
            <person name="Lluch J."/>
            <person name="Castinel A."/>
            <person name="Donnadieu C."/>
            <person name="Desvignes T."/>
            <person name="Floi Bucao C."/>
            <person name="Jouanno E."/>
            <person name="Wen M."/>
            <person name="Mejri S."/>
            <person name="Dirks R."/>
            <person name="Jansen H."/>
            <person name="Henkel C."/>
            <person name="Chen W.J."/>
            <person name="Zahm M."/>
            <person name="Cabau C."/>
            <person name="Klopp C."/>
            <person name="Thompson A.W."/>
            <person name="Robinson-Rechavi M."/>
            <person name="Braasch I."/>
            <person name="Lecointre G."/>
            <person name="Bobe J."/>
            <person name="Postlethwait J.H."/>
            <person name="Berthelot C."/>
            <person name="Roest Crollius H."/>
            <person name="Guiguen Y."/>
        </authorList>
    </citation>
    <scope>NUCLEOTIDE SEQUENCE</scope>
    <source>
        <strain evidence="9">WJC10195</strain>
    </source>
</reference>
<dbReference type="GO" id="GO:0016787">
    <property type="term" value="F:hydrolase activity"/>
    <property type="evidence" value="ECO:0007669"/>
    <property type="project" value="UniProtKB-KW"/>
</dbReference>